<evidence type="ECO:0000313" key="2">
    <source>
        <dbReference type="EMBL" id="CAB4605116.1"/>
    </source>
</evidence>
<dbReference type="InterPro" id="IPR036291">
    <property type="entry name" value="NAD(P)-bd_dom_sf"/>
</dbReference>
<dbReference type="Pfam" id="PF00208">
    <property type="entry name" value="ELFV_dehydrog"/>
    <property type="match status" value="1"/>
</dbReference>
<name>A0A6J6GVP9_9ZZZZ</name>
<dbReference type="GO" id="GO:0016491">
    <property type="term" value="F:oxidoreductase activity"/>
    <property type="evidence" value="ECO:0007669"/>
    <property type="project" value="InterPro"/>
</dbReference>
<accession>A0A6J6GVP9</accession>
<dbReference type="InterPro" id="IPR006096">
    <property type="entry name" value="Glu/Leu/Phe/Val/Trp_DH_C"/>
</dbReference>
<feature type="domain" description="Glutamate/phenylalanine/leucine/valine/L-tryptophan dehydrogenase C-terminal" evidence="1">
    <location>
        <begin position="139"/>
        <end position="276"/>
    </location>
</feature>
<protein>
    <submittedName>
        <fullName evidence="2">Unannotated protein</fullName>
    </submittedName>
</protein>
<dbReference type="AlphaFoldDB" id="A0A6J6GVP9"/>
<sequence>MTTRKLTTTDAFVVRDLDNAPAAGIVRLAPKLLVDGATWLARSQTYQFAAFGRKVSGASAGINAPGDTRPDAIAAFVAELVADASAEGAEPLMLEAARGLGDNEILELRSHDPRPGVWWESRQTLRTAGVASAAGLVLDACDDRSVAIEGFDANGPALALDLVSRGARITGISTATGTISSDAGFDPVALAEAWTTHGAAFVAELGEVDSADAVLRAPVGVLIAGSKVGVIGDGAAAGVQARFVVPDGPLPVTAKALAMLGRLGVVVLPDFVTTGGHLAAWSDEGDVVAPDAAAAATLVDDVLRQVLDHPLGPLLGACESAEAFLLTWRDSLPFGRPIA</sequence>
<dbReference type="EMBL" id="CAEZUP010000022">
    <property type="protein sequence ID" value="CAB4605116.1"/>
    <property type="molecule type" value="Genomic_DNA"/>
</dbReference>
<dbReference type="SUPFAM" id="SSF51735">
    <property type="entry name" value="NAD(P)-binding Rossmann-fold domains"/>
    <property type="match status" value="1"/>
</dbReference>
<dbReference type="GO" id="GO:0006520">
    <property type="term" value="P:amino acid metabolic process"/>
    <property type="evidence" value="ECO:0007669"/>
    <property type="project" value="InterPro"/>
</dbReference>
<reference evidence="2" key="1">
    <citation type="submission" date="2020-05" db="EMBL/GenBank/DDBJ databases">
        <authorList>
            <person name="Chiriac C."/>
            <person name="Salcher M."/>
            <person name="Ghai R."/>
            <person name="Kavagutti S V."/>
        </authorList>
    </citation>
    <scope>NUCLEOTIDE SEQUENCE</scope>
</reference>
<evidence type="ECO:0000259" key="1">
    <source>
        <dbReference type="Pfam" id="PF00208"/>
    </source>
</evidence>
<gene>
    <name evidence="2" type="ORF">UFOPK1835_00709</name>
</gene>
<organism evidence="2">
    <name type="scientific">freshwater metagenome</name>
    <dbReference type="NCBI Taxonomy" id="449393"/>
    <lineage>
        <taxon>unclassified sequences</taxon>
        <taxon>metagenomes</taxon>
        <taxon>ecological metagenomes</taxon>
    </lineage>
</organism>
<dbReference type="Gene3D" id="3.40.50.720">
    <property type="entry name" value="NAD(P)-binding Rossmann-like Domain"/>
    <property type="match status" value="1"/>
</dbReference>
<proteinExistence type="predicted"/>